<dbReference type="Proteomes" id="UP000270342">
    <property type="component" value="Unassembled WGS sequence"/>
</dbReference>
<dbReference type="SUPFAM" id="SSF48452">
    <property type="entry name" value="TPR-like"/>
    <property type="match status" value="1"/>
</dbReference>
<dbReference type="OrthoDB" id="9814129at2"/>
<feature type="repeat" description="TPR" evidence="1">
    <location>
        <begin position="136"/>
        <end position="169"/>
    </location>
</feature>
<organism evidence="2 3">
    <name type="scientific">Pararobbsia silviterrae</name>
    <dbReference type="NCBI Taxonomy" id="1792498"/>
    <lineage>
        <taxon>Bacteria</taxon>
        <taxon>Pseudomonadati</taxon>
        <taxon>Pseudomonadota</taxon>
        <taxon>Betaproteobacteria</taxon>
        <taxon>Burkholderiales</taxon>
        <taxon>Burkholderiaceae</taxon>
        <taxon>Pararobbsia</taxon>
    </lineage>
</organism>
<accession>A0A494XCN6</accession>
<comment type="caution">
    <text evidence="2">The sequence shown here is derived from an EMBL/GenBank/DDBJ whole genome shotgun (WGS) entry which is preliminary data.</text>
</comment>
<feature type="repeat" description="TPR" evidence="1">
    <location>
        <begin position="272"/>
        <end position="305"/>
    </location>
</feature>
<keyword evidence="1" id="KW-0802">TPR repeat</keyword>
<gene>
    <name evidence="2" type="ORF">D7S86_26160</name>
</gene>
<feature type="repeat" description="TPR" evidence="1">
    <location>
        <begin position="204"/>
        <end position="237"/>
    </location>
</feature>
<reference evidence="2 3" key="1">
    <citation type="submission" date="2018-10" db="EMBL/GenBank/DDBJ databases">
        <title>Robbsia sp. DHC34, isolated from soil.</title>
        <authorList>
            <person name="Gao Z.-H."/>
            <person name="Qiu L.-H."/>
        </authorList>
    </citation>
    <scope>NUCLEOTIDE SEQUENCE [LARGE SCALE GENOMIC DNA]</scope>
    <source>
        <strain evidence="2 3">DHC34</strain>
    </source>
</reference>
<dbReference type="EMBL" id="RBZU01000017">
    <property type="protein sequence ID" value="RKP45333.1"/>
    <property type="molecule type" value="Genomic_DNA"/>
</dbReference>
<dbReference type="PANTHER" id="PTHR12558">
    <property type="entry name" value="CELL DIVISION CYCLE 16,23,27"/>
    <property type="match status" value="1"/>
</dbReference>
<proteinExistence type="predicted"/>
<dbReference type="Gene3D" id="1.25.40.10">
    <property type="entry name" value="Tetratricopeptide repeat domain"/>
    <property type="match status" value="2"/>
</dbReference>
<evidence type="ECO:0000313" key="3">
    <source>
        <dbReference type="Proteomes" id="UP000270342"/>
    </source>
</evidence>
<evidence type="ECO:0000313" key="2">
    <source>
        <dbReference type="EMBL" id="RKP45333.1"/>
    </source>
</evidence>
<dbReference type="InterPro" id="IPR019734">
    <property type="entry name" value="TPR_rpt"/>
</dbReference>
<keyword evidence="3" id="KW-1185">Reference proteome</keyword>
<dbReference type="SMART" id="SM00028">
    <property type="entry name" value="TPR"/>
    <property type="match status" value="7"/>
</dbReference>
<name>A0A494XCN6_9BURK</name>
<dbReference type="AlphaFoldDB" id="A0A494XCN6"/>
<dbReference type="Pfam" id="PF13432">
    <property type="entry name" value="TPR_16"/>
    <property type="match status" value="2"/>
</dbReference>
<dbReference type="PROSITE" id="PS50005">
    <property type="entry name" value="TPR"/>
    <property type="match status" value="3"/>
</dbReference>
<dbReference type="Gene3D" id="3.40.50.2000">
    <property type="entry name" value="Glycogen Phosphorylase B"/>
    <property type="match status" value="1"/>
</dbReference>
<dbReference type="Pfam" id="PF14559">
    <property type="entry name" value="TPR_19"/>
    <property type="match status" value="1"/>
</dbReference>
<dbReference type="InterPro" id="IPR011990">
    <property type="entry name" value="TPR-like_helical_dom_sf"/>
</dbReference>
<dbReference type="SUPFAM" id="SSF53756">
    <property type="entry name" value="UDP-Glycosyltransferase/glycogen phosphorylase"/>
    <property type="match status" value="1"/>
</dbReference>
<sequence length="646" mass="72036">MDQYAAARAALDKKQLGAAERGFNAILKTSPRHIPAMRGLAIVRFMQKRVPDALALVRKAIDADPADVESHLQLAEFQLALKKLDEALAIVERACDAHVDSLIAWATLVRLYRLQGREDEMESRMLRALDANPDAVELMFHIGNMYGKTGDHERARAMFDRLLAVRPDHVEGRLQFANSLYFLKRYDAAFEQYEAVLRLDASRHFAWSQMGNVRLAQKRFPEALIAFQQALEVEPKSYDALIGAGATLWSLDHLDEAMTFARAALEVSPRGVAAFNNIGQVMAARKDDANAIAMFDRVHEIEPDSTIDAKISAAVSCLRLGRYAEGWRRYESRIPLDGAPVVERARYAGARRWNGEDLSGKTLLIVPEQGIGDTIQFSRFVPMVVQATRGRVVFAVNAPLFALFEDKAREWGPAGNLTLVTHKDALPPCDYFVPLMSLPLILGTRVETIPSAPRYLSAPERYRAKWQTALPDRGRLRIGLAWAGNPNHVNDRNRSMPIRFLAPLVSDASVDWCVIQPGLTEFDQRSLATVPHVLNAGPHLQDFGDTAALLDVLDVVVAVDTSVAHLAGALGRPLFLLLPWAAEWRWFHDRTDTPWYPSARLFRQPSLGDWEAVVDDVQKALIDFARAKAARTAAPPIQLGHDFIVQ</sequence>
<dbReference type="PANTHER" id="PTHR12558:SF13">
    <property type="entry name" value="CELL DIVISION CYCLE PROTEIN 27 HOMOLOG"/>
    <property type="match status" value="1"/>
</dbReference>
<dbReference type="RefSeq" id="WP_121090928.1">
    <property type="nucleotide sequence ID" value="NZ_RBZU01000017.1"/>
</dbReference>
<evidence type="ECO:0000256" key="1">
    <source>
        <dbReference type="PROSITE-ProRule" id="PRU00339"/>
    </source>
</evidence>
<protein>
    <submittedName>
        <fullName evidence="2">Uncharacterized protein</fullName>
    </submittedName>
</protein>